<evidence type="ECO:0000313" key="3">
    <source>
        <dbReference type="Proteomes" id="UP000198755"/>
    </source>
</evidence>
<organism evidence="2 3">
    <name type="scientific">Methylocapsa palsarum</name>
    <dbReference type="NCBI Taxonomy" id="1612308"/>
    <lineage>
        <taxon>Bacteria</taxon>
        <taxon>Pseudomonadati</taxon>
        <taxon>Pseudomonadota</taxon>
        <taxon>Alphaproteobacteria</taxon>
        <taxon>Hyphomicrobiales</taxon>
        <taxon>Beijerinckiaceae</taxon>
        <taxon>Methylocapsa</taxon>
    </lineage>
</organism>
<evidence type="ECO:0000259" key="1">
    <source>
        <dbReference type="Pfam" id="PF10135"/>
    </source>
</evidence>
<gene>
    <name evidence="2" type="ORF">SAMN05444581_101471</name>
</gene>
<dbReference type="RefSeq" id="WP_175492460.1">
    <property type="nucleotide sequence ID" value="NZ_FOSN01000001.1"/>
</dbReference>
<protein>
    <submittedName>
        <fullName evidence="2">Rod binding protein</fullName>
    </submittedName>
</protein>
<proteinExistence type="predicted"/>
<dbReference type="AlphaFoldDB" id="A0A1I3WAF8"/>
<dbReference type="Pfam" id="PF10135">
    <property type="entry name" value="Rod-binding"/>
    <property type="match status" value="1"/>
</dbReference>
<evidence type="ECO:0000313" key="2">
    <source>
        <dbReference type="EMBL" id="SFK04548.1"/>
    </source>
</evidence>
<feature type="domain" description="Flagellar protein FlgJ N-terminal" evidence="1">
    <location>
        <begin position="103"/>
        <end position="141"/>
    </location>
</feature>
<name>A0A1I3WAF8_9HYPH</name>
<dbReference type="STRING" id="1612308.SAMN05444581_101471"/>
<keyword evidence="3" id="KW-1185">Reference proteome</keyword>
<reference evidence="2 3" key="1">
    <citation type="submission" date="2016-10" db="EMBL/GenBank/DDBJ databases">
        <authorList>
            <person name="de Groot N.N."/>
        </authorList>
    </citation>
    <scope>NUCLEOTIDE SEQUENCE [LARGE SCALE GENOMIC DNA]</scope>
    <source>
        <strain evidence="2 3">NE2</strain>
    </source>
</reference>
<dbReference type="Proteomes" id="UP000198755">
    <property type="component" value="Unassembled WGS sequence"/>
</dbReference>
<dbReference type="EMBL" id="FOSN01000001">
    <property type="protein sequence ID" value="SFK04548.1"/>
    <property type="molecule type" value="Genomic_DNA"/>
</dbReference>
<accession>A0A1I3WAF8</accession>
<dbReference type="InterPro" id="IPR019301">
    <property type="entry name" value="Flagellar_prot_FlgJ_N"/>
</dbReference>
<sequence length="159" mass="15633">MSIKPPSDIVLDVARAADPARSLAATAKLTRIGEDGSGAAFASVLGAASGGEGGQAELRTQLDLIGGATAAAPPVGSGKASGVKAYKGLEQLVLQHLVENLLPKDSGFFGQGSAGDIWKSMLAEQLAGQIGKSVNLGLGEATLTGPGGSAARTRLGAPG</sequence>